<evidence type="ECO:0008006" key="3">
    <source>
        <dbReference type="Google" id="ProtNLM"/>
    </source>
</evidence>
<keyword evidence="2" id="KW-1185">Reference proteome</keyword>
<accession>A0ABT6MY32</accession>
<proteinExistence type="predicted"/>
<dbReference type="Proteomes" id="UP001160625">
    <property type="component" value="Unassembled WGS sequence"/>
</dbReference>
<dbReference type="EMBL" id="JARYGZ010000001">
    <property type="protein sequence ID" value="MDH7637842.1"/>
    <property type="molecule type" value="Genomic_DNA"/>
</dbReference>
<name>A0ABT6MY32_9SPHN</name>
<reference evidence="1" key="1">
    <citation type="submission" date="2023-04" db="EMBL/GenBank/DDBJ databases">
        <title>Sphingomonas sp. MAHUQ-71 isolated from rice field.</title>
        <authorList>
            <person name="Huq M.A."/>
        </authorList>
    </citation>
    <scope>NUCLEOTIDE SEQUENCE</scope>
    <source>
        <strain evidence="1">MAHUQ-71</strain>
    </source>
</reference>
<evidence type="ECO:0000313" key="1">
    <source>
        <dbReference type="EMBL" id="MDH7637842.1"/>
    </source>
</evidence>
<evidence type="ECO:0000313" key="2">
    <source>
        <dbReference type="Proteomes" id="UP001160625"/>
    </source>
</evidence>
<sequence>MNTHLIRQAIDSATERGLTVEEALSHWQLAGGAAAGERSAHWVSIGFGIARDERAAVRIER</sequence>
<protein>
    <recommendedName>
        <fullName evidence="3">ParD-like antitoxin of type II toxin-antitoxin system</fullName>
    </recommendedName>
</protein>
<organism evidence="1 2">
    <name type="scientific">Sphingomonas oryzagri</name>
    <dbReference type="NCBI Taxonomy" id="3042314"/>
    <lineage>
        <taxon>Bacteria</taxon>
        <taxon>Pseudomonadati</taxon>
        <taxon>Pseudomonadota</taxon>
        <taxon>Alphaproteobacteria</taxon>
        <taxon>Sphingomonadales</taxon>
        <taxon>Sphingomonadaceae</taxon>
        <taxon>Sphingomonas</taxon>
    </lineage>
</organism>
<comment type="caution">
    <text evidence="1">The sequence shown here is derived from an EMBL/GenBank/DDBJ whole genome shotgun (WGS) entry which is preliminary data.</text>
</comment>
<dbReference type="RefSeq" id="WP_281043181.1">
    <property type="nucleotide sequence ID" value="NZ_JARYGZ010000001.1"/>
</dbReference>
<gene>
    <name evidence="1" type="ORF">QGN17_03770</name>
</gene>